<dbReference type="GO" id="GO:0015935">
    <property type="term" value="C:small ribosomal subunit"/>
    <property type="evidence" value="ECO:0007669"/>
    <property type="project" value="TreeGrafter"/>
</dbReference>
<dbReference type="EMBL" id="MHKB01000010">
    <property type="protein sequence ID" value="OGY79119.1"/>
    <property type="molecule type" value="Genomic_DNA"/>
</dbReference>
<dbReference type="GO" id="GO:0006412">
    <property type="term" value="P:translation"/>
    <property type="evidence" value="ECO:0007669"/>
    <property type="project" value="UniProtKB-UniRule"/>
</dbReference>
<comment type="caution">
    <text evidence="9">The sequence shown here is derived from an EMBL/GenBank/DDBJ whole genome shotgun (WGS) entry which is preliminary data.</text>
</comment>
<evidence type="ECO:0000256" key="8">
    <source>
        <dbReference type="SAM" id="MobiDB-lite"/>
    </source>
</evidence>
<dbReference type="HAMAP" id="MF_00500">
    <property type="entry name" value="Ribosomal_bS20"/>
    <property type="match status" value="1"/>
</dbReference>
<evidence type="ECO:0000256" key="1">
    <source>
        <dbReference type="ARBA" id="ARBA00007634"/>
    </source>
</evidence>
<organism evidence="9 10">
    <name type="scientific">Candidatus Kerfeldbacteria bacterium RIFCSPHIGHO2_02_FULL_42_14</name>
    <dbReference type="NCBI Taxonomy" id="1798540"/>
    <lineage>
        <taxon>Bacteria</taxon>
        <taxon>Candidatus Kerfeldiibacteriota</taxon>
    </lineage>
</organism>
<feature type="compositionally biased region" description="Basic residues" evidence="8">
    <location>
        <begin position="10"/>
        <end position="26"/>
    </location>
</feature>
<dbReference type="InterPro" id="IPR002583">
    <property type="entry name" value="Ribosomal_bS20"/>
</dbReference>
<keyword evidence="3 7" id="KW-0694">RNA-binding</keyword>
<evidence type="ECO:0000256" key="4">
    <source>
        <dbReference type="ARBA" id="ARBA00022980"/>
    </source>
</evidence>
<dbReference type="SUPFAM" id="SSF46992">
    <property type="entry name" value="Ribosomal protein S20"/>
    <property type="match status" value="1"/>
</dbReference>
<proteinExistence type="inferred from homology"/>
<accession>A0A1G2ARH0</accession>
<evidence type="ECO:0000256" key="7">
    <source>
        <dbReference type="HAMAP-Rule" id="MF_00500"/>
    </source>
</evidence>
<dbReference type="Gene3D" id="1.20.58.110">
    <property type="entry name" value="Ribosomal protein S20"/>
    <property type="match status" value="1"/>
</dbReference>
<dbReference type="GO" id="GO:0003735">
    <property type="term" value="F:structural constituent of ribosome"/>
    <property type="evidence" value="ECO:0007669"/>
    <property type="project" value="InterPro"/>
</dbReference>
<comment type="function">
    <text evidence="7">Binds directly to 16S ribosomal RNA.</text>
</comment>
<reference evidence="9 10" key="1">
    <citation type="journal article" date="2016" name="Nat. Commun.">
        <title>Thousands of microbial genomes shed light on interconnected biogeochemical processes in an aquifer system.</title>
        <authorList>
            <person name="Anantharaman K."/>
            <person name="Brown C.T."/>
            <person name="Hug L.A."/>
            <person name="Sharon I."/>
            <person name="Castelle C.J."/>
            <person name="Probst A.J."/>
            <person name="Thomas B.C."/>
            <person name="Singh A."/>
            <person name="Wilkins M.J."/>
            <person name="Karaoz U."/>
            <person name="Brodie E.L."/>
            <person name="Williams K.H."/>
            <person name="Hubbard S.S."/>
            <person name="Banfield J.F."/>
        </authorList>
    </citation>
    <scope>NUCLEOTIDE SEQUENCE [LARGE SCALE GENOMIC DNA]</scope>
</reference>
<feature type="region of interest" description="Disordered" evidence="8">
    <location>
        <begin position="1"/>
        <end position="26"/>
    </location>
</feature>
<dbReference type="Proteomes" id="UP000177165">
    <property type="component" value="Unassembled WGS sequence"/>
</dbReference>
<evidence type="ECO:0000256" key="3">
    <source>
        <dbReference type="ARBA" id="ARBA00022884"/>
    </source>
</evidence>
<dbReference type="PANTHER" id="PTHR33398:SF1">
    <property type="entry name" value="SMALL RIBOSOMAL SUBUNIT PROTEIN BS20C"/>
    <property type="match status" value="1"/>
</dbReference>
<evidence type="ECO:0000313" key="10">
    <source>
        <dbReference type="Proteomes" id="UP000177165"/>
    </source>
</evidence>
<evidence type="ECO:0000256" key="6">
    <source>
        <dbReference type="ARBA" id="ARBA00035136"/>
    </source>
</evidence>
<dbReference type="PANTHER" id="PTHR33398">
    <property type="entry name" value="30S RIBOSOMAL PROTEIN S20"/>
    <property type="match status" value="1"/>
</dbReference>
<evidence type="ECO:0000256" key="5">
    <source>
        <dbReference type="ARBA" id="ARBA00023274"/>
    </source>
</evidence>
<comment type="similarity">
    <text evidence="1 7">Belongs to the bacterial ribosomal protein bS20 family.</text>
</comment>
<sequence>MPIQKAAFKALRKAHKRHQRNSRTKRRIQENIKEMLQTLETNNKTDEKLLKKTISLIDKAARKNILKKNTAARKKSRLMKRLNTKHT</sequence>
<gene>
    <name evidence="7" type="primary">rpsT</name>
    <name evidence="9" type="ORF">A3B74_01470</name>
</gene>
<dbReference type="GO" id="GO:0070181">
    <property type="term" value="F:small ribosomal subunit rRNA binding"/>
    <property type="evidence" value="ECO:0007669"/>
    <property type="project" value="TreeGrafter"/>
</dbReference>
<name>A0A1G2ARH0_9BACT</name>
<evidence type="ECO:0000256" key="2">
    <source>
        <dbReference type="ARBA" id="ARBA00022730"/>
    </source>
</evidence>
<keyword evidence="4 7" id="KW-0689">Ribosomal protein</keyword>
<dbReference type="AlphaFoldDB" id="A0A1G2ARH0"/>
<dbReference type="Pfam" id="PF01649">
    <property type="entry name" value="Ribosomal_S20p"/>
    <property type="match status" value="1"/>
</dbReference>
<protein>
    <recommendedName>
        <fullName evidence="6 7">Small ribosomal subunit protein bS20</fullName>
    </recommendedName>
</protein>
<dbReference type="STRING" id="1798540.A3B74_01470"/>
<evidence type="ECO:0000313" key="9">
    <source>
        <dbReference type="EMBL" id="OGY79119.1"/>
    </source>
</evidence>
<keyword evidence="5 7" id="KW-0687">Ribonucleoprotein</keyword>
<dbReference type="InterPro" id="IPR036510">
    <property type="entry name" value="Ribosomal_bS20_sf"/>
</dbReference>
<keyword evidence="2 7" id="KW-0699">rRNA-binding</keyword>
<dbReference type="NCBIfam" id="TIGR00029">
    <property type="entry name" value="S20"/>
    <property type="match status" value="1"/>
</dbReference>